<reference evidence="2" key="1">
    <citation type="journal article" date="2020" name="bioRxiv">
        <title>Whole genome comparisons of ergot fungi reveals the divergence and evolution of species within the genus Claviceps are the result of varying mechanisms driving genome evolution and host range expansion.</title>
        <authorList>
            <person name="Wyka S.A."/>
            <person name="Mondo S.J."/>
            <person name="Liu M."/>
            <person name="Dettman J."/>
            <person name="Nalam V."/>
            <person name="Broders K.D."/>
        </authorList>
    </citation>
    <scope>NUCLEOTIDE SEQUENCE</scope>
    <source>
        <strain evidence="2">CCC 1102</strain>
    </source>
</reference>
<evidence type="ECO:0000313" key="2">
    <source>
        <dbReference type="EMBL" id="KAG5967573.1"/>
    </source>
</evidence>
<accession>A0A9P7MRG8</accession>
<dbReference type="Proteomes" id="UP000784919">
    <property type="component" value="Unassembled WGS sequence"/>
</dbReference>
<dbReference type="AlphaFoldDB" id="A0A9P7MRG8"/>
<feature type="signal peptide" evidence="1">
    <location>
        <begin position="1"/>
        <end position="21"/>
    </location>
</feature>
<keyword evidence="1" id="KW-0732">Signal</keyword>
<dbReference type="EMBL" id="SRPS01000118">
    <property type="protein sequence ID" value="KAG5967573.1"/>
    <property type="molecule type" value="Genomic_DNA"/>
</dbReference>
<comment type="caution">
    <text evidence="2">The sequence shown here is derived from an EMBL/GenBank/DDBJ whole genome shotgun (WGS) entry which is preliminary data.</text>
</comment>
<evidence type="ECO:0000313" key="3">
    <source>
        <dbReference type="Proteomes" id="UP000784919"/>
    </source>
</evidence>
<evidence type="ECO:0000256" key="1">
    <source>
        <dbReference type="SAM" id="SignalP"/>
    </source>
</evidence>
<feature type="chain" id="PRO_5040422090" evidence="1">
    <location>
        <begin position="22"/>
        <end position="244"/>
    </location>
</feature>
<name>A0A9P7MRG8_9HYPO</name>
<proteinExistence type="predicted"/>
<dbReference type="OrthoDB" id="4951766at2759"/>
<sequence>MKFNVLSTMMCFLALGTSVSARRRHRHGHHRHGHHLKFPKPAPIGPWIPSWNVAIEPGKEGMIVVNGTIQQVDTYMENLYPGWLVRFQNYVESHPNPPRLGPGSLPELMQVKKYKCNHWTHQVLAPPLHRAIRDLRSIGTERHLRNEPNTRICGILSCWDDGAFILCNDSDKTKTLEHYTDLEFAARNLVQKCTIGKRHPRVSGKMFFLAGYSLIARKWDCDHKWPSAGHDAEWPRTGHGSIEH</sequence>
<organism evidence="2 3">
    <name type="scientific">Claviceps arundinis</name>
    <dbReference type="NCBI Taxonomy" id="1623583"/>
    <lineage>
        <taxon>Eukaryota</taxon>
        <taxon>Fungi</taxon>
        <taxon>Dikarya</taxon>
        <taxon>Ascomycota</taxon>
        <taxon>Pezizomycotina</taxon>
        <taxon>Sordariomycetes</taxon>
        <taxon>Hypocreomycetidae</taxon>
        <taxon>Hypocreales</taxon>
        <taxon>Clavicipitaceae</taxon>
        <taxon>Claviceps</taxon>
    </lineage>
</organism>
<protein>
    <submittedName>
        <fullName evidence="2">Uncharacterized protein</fullName>
    </submittedName>
</protein>
<gene>
    <name evidence="2" type="ORF">E4U56_000735</name>
</gene>